<dbReference type="Gene3D" id="1.10.287.1490">
    <property type="match status" value="1"/>
</dbReference>
<gene>
    <name evidence="2" type="ORF">EKO27_g4741</name>
</gene>
<feature type="coiled-coil region" evidence="1">
    <location>
        <begin position="62"/>
        <end position="173"/>
    </location>
</feature>
<proteinExistence type="predicted"/>
<comment type="caution">
    <text evidence="2">The sequence shown here is derived from an EMBL/GenBank/DDBJ whole genome shotgun (WGS) entry which is preliminary data.</text>
</comment>
<sequence>MPEYDRIKISTTDYPRVLRSQSFSHHYRPHRTRARCPENCACVTVDAWNDLVEGERMTLENNESLKRENRSLKTDYRVIYQENRRLQGSNRDLQAEIDQLKGRYTRDEDSTPKLRRRVAALKAERDGKDLALDELKEENKLLRREKEIADTRVRELTQTVKDEGTRIDQLRDDMVRVHQIRKQDQEDIKYAWGLVDKLQRRLREYRDPFSFRRYDVG</sequence>
<dbReference type="AlphaFoldDB" id="A0A439D7J3"/>
<evidence type="ECO:0000313" key="3">
    <source>
        <dbReference type="Proteomes" id="UP000286045"/>
    </source>
</evidence>
<evidence type="ECO:0000313" key="2">
    <source>
        <dbReference type="EMBL" id="RWA10364.1"/>
    </source>
</evidence>
<protein>
    <submittedName>
        <fullName evidence="2">Uncharacterized protein</fullName>
    </submittedName>
</protein>
<name>A0A439D7J3_9PEZI</name>
<dbReference type="STRING" id="363999.A0A439D7J3"/>
<organism evidence="2 3">
    <name type="scientific">Xylaria grammica</name>
    <dbReference type="NCBI Taxonomy" id="363999"/>
    <lineage>
        <taxon>Eukaryota</taxon>
        <taxon>Fungi</taxon>
        <taxon>Dikarya</taxon>
        <taxon>Ascomycota</taxon>
        <taxon>Pezizomycotina</taxon>
        <taxon>Sordariomycetes</taxon>
        <taxon>Xylariomycetidae</taxon>
        <taxon>Xylariales</taxon>
        <taxon>Xylariaceae</taxon>
        <taxon>Xylaria</taxon>
    </lineage>
</organism>
<keyword evidence="1" id="KW-0175">Coiled coil</keyword>
<keyword evidence="3" id="KW-1185">Reference proteome</keyword>
<accession>A0A439D7J3</accession>
<reference evidence="2 3" key="1">
    <citation type="submission" date="2018-12" db="EMBL/GenBank/DDBJ databases">
        <title>Draft genome sequence of Xylaria grammica IHI A82.</title>
        <authorList>
            <person name="Buettner E."/>
            <person name="Kellner H."/>
        </authorList>
    </citation>
    <scope>NUCLEOTIDE SEQUENCE [LARGE SCALE GENOMIC DNA]</scope>
    <source>
        <strain evidence="2 3">IHI A82</strain>
    </source>
</reference>
<dbReference type="Proteomes" id="UP000286045">
    <property type="component" value="Unassembled WGS sequence"/>
</dbReference>
<dbReference type="EMBL" id="RYZI01000117">
    <property type="protein sequence ID" value="RWA10364.1"/>
    <property type="molecule type" value="Genomic_DNA"/>
</dbReference>
<evidence type="ECO:0000256" key="1">
    <source>
        <dbReference type="SAM" id="Coils"/>
    </source>
</evidence>